<dbReference type="InterPro" id="IPR011009">
    <property type="entry name" value="Kinase-like_dom_sf"/>
</dbReference>
<dbReference type="GO" id="GO:0005524">
    <property type="term" value="F:ATP binding"/>
    <property type="evidence" value="ECO:0007669"/>
    <property type="project" value="UniProtKB-KW"/>
</dbReference>
<dbReference type="PANTHER" id="PTHR43289">
    <property type="entry name" value="MITOGEN-ACTIVATED PROTEIN KINASE KINASE KINASE 20-RELATED"/>
    <property type="match status" value="1"/>
</dbReference>
<name>A0A344TXQ5_9ACTN</name>
<evidence type="ECO:0000256" key="2">
    <source>
        <dbReference type="ARBA" id="ARBA00022741"/>
    </source>
</evidence>
<evidence type="ECO:0000256" key="4">
    <source>
        <dbReference type="ARBA" id="ARBA00022840"/>
    </source>
</evidence>
<keyword evidence="1" id="KW-0808">Transferase</keyword>
<evidence type="ECO:0000313" key="7">
    <source>
        <dbReference type="EMBL" id="AXE23426.1"/>
    </source>
</evidence>
<feature type="domain" description="Protein kinase" evidence="6">
    <location>
        <begin position="1"/>
        <end position="258"/>
    </location>
</feature>
<dbReference type="Pfam" id="PF00069">
    <property type="entry name" value="Pkinase"/>
    <property type="match status" value="1"/>
</dbReference>
<feature type="region of interest" description="Disordered" evidence="5">
    <location>
        <begin position="352"/>
        <end position="382"/>
    </location>
</feature>
<dbReference type="GO" id="GO:0004674">
    <property type="term" value="F:protein serine/threonine kinase activity"/>
    <property type="evidence" value="ECO:0007669"/>
    <property type="project" value="UniProtKB-KW"/>
</dbReference>
<evidence type="ECO:0000256" key="1">
    <source>
        <dbReference type="ARBA" id="ARBA00022679"/>
    </source>
</evidence>
<keyword evidence="3 7" id="KW-0418">Kinase</keyword>
<keyword evidence="4" id="KW-0067">ATP-binding</keyword>
<gene>
    <name evidence="7" type="ORF">C0216_08065</name>
</gene>
<proteinExistence type="predicted"/>
<feature type="compositionally biased region" description="Pro residues" evidence="5">
    <location>
        <begin position="307"/>
        <end position="321"/>
    </location>
</feature>
<sequence>MGSVYLTRTRGKQPVALKMIRREYAEEPEFRRRFAQEIHAAQHVRGYHLVPVLDHDADGPQPWLATAYVPGIALDEALDAFGPLPVQTVLRLVAGVARGLEAVHAAGVVHRDLKPGNVMLAADGPWVIDFGIARAADSTRLTRSGGVVGTPQFMSPEQGTGGHITPASDVFSLGLIAAVAATGLHPYGPGGALTIATQIANTAERPPDLSAYPDVLRPVLERTLAADPAARPTPGELRSWCERLTDGDPAGRLPEPWATAVADRERELGRWSAETPADGYVPTRLDAGPPPRVGGPGPTFPSAAPTPTSPQPAAPPTPLRPPGGKRTAAVIAAAAALTAAAGTAWILTGQDGSGAAAGSKPALSSPPTPGSGATADGGAQDEPASASYKLLFKDRPLQIGPPAMGSVISVDLDTPQVSPRGRIGDPSAEITYLVNVMTLRSPVAKSPGSSPEACRQAVASAPLPTAIPSTELTKDGTVNEGDRLCTVTSGGRLAMLRITGVTPSGVAFQPPAFTGEVTLWTIPAGSRP</sequence>
<dbReference type="Gene3D" id="3.30.200.20">
    <property type="entry name" value="Phosphorylase Kinase, domain 1"/>
    <property type="match status" value="1"/>
</dbReference>
<dbReference type="InterPro" id="IPR000719">
    <property type="entry name" value="Prot_kinase_dom"/>
</dbReference>
<dbReference type="PROSITE" id="PS00108">
    <property type="entry name" value="PROTEIN_KINASE_ST"/>
    <property type="match status" value="1"/>
</dbReference>
<dbReference type="SMART" id="SM00220">
    <property type="entry name" value="S_TKc"/>
    <property type="match status" value="1"/>
</dbReference>
<keyword evidence="2" id="KW-0547">Nucleotide-binding</keyword>
<reference evidence="7 8" key="1">
    <citation type="submission" date="2018-01" db="EMBL/GenBank/DDBJ databases">
        <title>Draft genome Sequence of streptomyces globosus LZH-48.</title>
        <authorList>
            <person name="Ran K."/>
            <person name="Li Z."/>
            <person name="Wei S."/>
            <person name="Dong R."/>
        </authorList>
    </citation>
    <scope>NUCLEOTIDE SEQUENCE [LARGE SCALE GENOMIC DNA]</scope>
    <source>
        <strain evidence="7 8">LZH-48</strain>
    </source>
</reference>
<dbReference type="EMBL" id="CP030862">
    <property type="protein sequence ID" value="AXE23426.1"/>
    <property type="molecule type" value="Genomic_DNA"/>
</dbReference>
<dbReference type="KEGG" id="sgz:C0216_08065"/>
<keyword evidence="8" id="KW-1185">Reference proteome</keyword>
<dbReference type="PANTHER" id="PTHR43289:SF34">
    <property type="entry name" value="SERINE_THREONINE-PROTEIN KINASE YBDM-RELATED"/>
    <property type="match status" value="1"/>
</dbReference>
<evidence type="ECO:0000259" key="6">
    <source>
        <dbReference type="PROSITE" id="PS50011"/>
    </source>
</evidence>
<evidence type="ECO:0000256" key="5">
    <source>
        <dbReference type="SAM" id="MobiDB-lite"/>
    </source>
</evidence>
<evidence type="ECO:0000313" key="8">
    <source>
        <dbReference type="Proteomes" id="UP000252004"/>
    </source>
</evidence>
<dbReference type="AlphaFoldDB" id="A0A344TXQ5"/>
<dbReference type="InterPro" id="IPR008271">
    <property type="entry name" value="Ser/Thr_kinase_AS"/>
</dbReference>
<dbReference type="SUPFAM" id="SSF56112">
    <property type="entry name" value="Protein kinase-like (PK-like)"/>
    <property type="match status" value="1"/>
</dbReference>
<dbReference type="PROSITE" id="PS50011">
    <property type="entry name" value="PROTEIN_KINASE_DOM"/>
    <property type="match status" value="1"/>
</dbReference>
<feature type="region of interest" description="Disordered" evidence="5">
    <location>
        <begin position="264"/>
        <end position="326"/>
    </location>
</feature>
<dbReference type="OrthoDB" id="9762169at2"/>
<dbReference type="CDD" id="cd14014">
    <property type="entry name" value="STKc_PknB_like"/>
    <property type="match status" value="1"/>
</dbReference>
<accession>A0A344TXQ5</accession>
<evidence type="ECO:0000256" key="3">
    <source>
        <dbReference type="ARBA" id="ARBA00022777"/>
    </source>
</evidence>
<protein>
    <submittedName>
        <fullName evidence="7">Serine/threonine protein kinase</fullName>
    </submittedName>
</protein>
<keyword evidence="7" id="KW-0723">Serine/threonine-protein kinase</keyword>
<dbReference type="Gene3D" id="1.10.510.10">
    <property type="entry name" value="Transferase(Phosphotransferase) domain 1"/>
    <property type="match status" value="1"/>
</dbReference>
<organism evidence="7 8">
    <name type="scientific">Streptomyces globosus</name>
    <dbReference type="NCBI Taxonomy" id="68209"/>
    <lineage>
        <taxon>Bacteria</taxon>
        <taxon>Bacillati</taxon>
        <taxon>Actinomycetota</taxon>
        <taxon>Actinomycetes</taxon>
        <taxon>Kitasatosporales</taxon>
        <taxon>Streptomycetaceae</taxon>
        <taxon>Streptomyces</taxon>
    </lineage>
</organism>
<dbReference type="Proteomes" id="UP000252004">
    <property type="component" value="Chromosome"/>
</dbReference>